<keyword evidence="2" id="KW-1185">Reference proteome</keyword>
<accession>A0A2P5AT99</accession>
<gene>
    <name evidence="1" type="ORF">PanWU01x14_302740</name>
</gene>
<organism evidence="1 2">
    <name type="scientific">Parasponia andersonii</name>
    <name type="common">Sponia andersonii</name>
    <dbReference type="NCBI Taxonomy" id="3476"/>
    <lineage>
        <taxon>Eukaryota</taxon>
        <taxon>Viridiplantae</taxon>
        <taxon>Streptophyta</taxon>
        <taxon>Embryophyta</taxon>
        <taxon>Tracheophyta</taxon>
        <taxon>Spermatophyta</taxon>
        <taxon>Magnoliopsida</taxon>
        <taxon>eudicotyledons</taxon>
        <taxon>Gunneridae</taxon>
        <taxon>Pentapetalae</taxon>
        <taxon>rosids</taxon>
        <taxon>fabids</taxon>
        <taxon>Rosales</taxon>
        <taxon>Cannabaceae</taxon>
        <taxon>Parasponia</taxon>
    </lineage>
</organism>
<name>A0A2P5AT99_PARAD</name>
<protein>
    <submittedName>
        <fullName evidence="1">Uncharacterized protein</fullName>
    </submittedName>
</protein>
<dbReference type="AlphaFoldDB" id="A0A2P5AT99"/>
<proteinExistence type="predicted"/>
<comment type="caution">
    <text evidence="1">The sequence shown here is derived from an EMBL/GenBank/DDBJ whole genome shotgun (WGS) entry which is preliminary data.</text>
</comment>
<evidence type="ECO:0000313" key="2">
    <source>
        <dbReference type="Proteomes" id="UP000237105"/>
    </source>
</evidence>
<evidence type="ECO:0000313" key="1">
    <source>
        <dbReference type="EMBL" id="PON39767.1"/>
    </source>
</evidence>
<sequence length="149" mass="16726">MIFCKEKVNPSELLNFVTPLDSSSILHLVKALLNNIKVRTSIRSLVILVPSLRVLEHFTADALSFKFVDLCNFKGHTLEFSGCDLDKSFIASQINTLKTPTFNTLVPLLWNIGSKCCLFSDETPAYRILEGLFPFAVDLAELRMTTDKV</sequence>
<reference evidence="2" key="1">
    <citation type="submission" date="2016-06" db="EMBL/GenBank/DDBJ databases">
        <title>Parallel loss of symbiosis genes in relatives of nitrogen-fixing non-legume Parasponia.</title>
        <authorList>
            <person name="Van Velzen R."/>
            <person name="Holmer R."/>
            <person name="Bu F."/>
            <person name="Rutten L."/>
            <person name="Van Zeijl A."/>
            <person name="Liu W."/>
            <person name="Santuari L."/>
            <person name="Cao Q."/>
            <person name="Sharma T."/>
            <person name="Shen D."/>
            <person name="Roswanjaya Y."/>
            <person name="Wardhani T."/>
            <person name="Kalhor M.S."/>
            <person name="Jansen J."/>
            <person name="Van den Hoogen J."/>
            <person name="Gungor B."/>
            <person name="Hartog M."/>
            <person name="Hontelez J."/>
            <person name="Verver J."/>
            <person name="Yang W.-C."/>
            <person name="Schijlen E."/>
            <person name="Repin R."/>
            <person name="Schilthuizen M."/>
            <person name="Schranz E."/>
            <person name="Heidstra R."/>
            <person name="Miyata K."/>
            <person name="Fedorova E."/>
            <person name="Kohlen W."/>
            <person name="Bisseling T."/>
            <person name="Smit S."/>
            <person name="Geurts R."/>
        </authorList>
    </citation>
    <scope>NUCLEOTIDE SEQUENCE [LARGE SCALE GENOMIC DNA]</scope>
    <source>
        <strain evidence="2">cv. WU1-14</strain>
    </source>
</reference>
<dbReference type="EMBL" id="JXTB01000456">
    <property type="protein sequence ID" value="PON39767.1"/>
    <property type="molecule type" value="Genomic_DNA"/>
</dbReference>
<dbReference type="Proteomes" id="UP000237105">
    <property type="component" value="Unassembled WGS sequence"/>
</dbReference>